<sequence>MTSSNHLLDLIQSRPDIQELLRSSFSFDIERKRCGDGLRLASGRSLEPIAGEFAGGAYLLCTEEDGRQPVVFASSDGEGGLIADDLAGALEIIIGLAWQDCLGFSGGGNVKVMQVSAQHLERSLARDNPEIAEEGAAVAAALSLRVVPVADLVIRLQEAASRTEPDYVVVDEDGQAYDSPFGEYSEPRLGGWR</sequence>
<accession>A0AAU3HQR1</accession>
<dbReference type="AlphaFoldDB" id="A0AAU3HQR1"/>
<name>A0AAU3HQR1_9ACTN</name>
<reference evidence="1" key="1">
    <citation type="submission" date="2022-10" db="EMBL/GenBank/DDBJ databases">
        <title>The complete genomes of actinobacterial strains from the NBC collection.</title>
        <authorList>
            <person name="Joergensen T.S."/>
            <person name="Alvarez Arevalo M."/>
            <person name="Sterndorff E.B."/>
            <person name="Faurdal D."/>
            <person name="Vuksanovic O."/>
            <person name="Mourched A.-S."/>
            <person name="Charusanti P."/>
            <person name="Shaw S."/>
            <person name="Blin K."/>
            <person name="Weber T."/>
        </authorList>
    </citation>
    <scope>NUCLEOTIDE SEQUENCE</scope>
    <source>
        <strain evidence="1">NBC_01393</strain>
    </source>
</reference>
<proteinExistence type="predicted"/>
<protein>
    <submittedName>
        <fullName evidence="1">Uncharacterized protein</fullName>
    </submittedName>
</protein>
<evidence type="ECO:0000313" key="1">
    <source>
        <dbReference type="EMBL" id="WTZ06717.1"/>
    </source>
</evidence>
<dbReference type="EMBL" id="CP109546">
    <property type="protein sequence ID" value="WTZ06717.1"/>
    <property type="molecule type" value="Genomic_DNA"/>
</dbReference>
<organism evidence="1">
    <name type="scientific">Streptomyces sp. NBC_01393</name>
    <dbReference type="NCBI Taxonomy" id="2903851"/>
    <lineage>
        <taxon>Bacteria</taxon>
        <taxon>Bacillati</taxon>
        <taxon>Actinomycetota</taxon>
        <taxon>Actinomycetes</taxon>
        <taxon>Kitasatosporales</taxon>
        <taxon>Streptomycetaceae</taxon>
        <taxon>Streptomyces</taxon>
    </lineage>
</organism>
<gene>
    <name evidence="1" type="ORF">OG699_00890</name>
</gene>